<reference evidence="5" key="1">
    <citation type="submission" date="2016-10" db="EMBL/GenBank/DDBJ databases">
        <authorList>
            <person name="Varghese N."/>
            <person name="Submissions S."/>
        </authorList>
    </citation>
    <scope>NUCLEOTIDE SEQUENCE [LARGE SCALE GENOMIC DNA]</scope>
    <source>
        <strain evidence="5">DSM 17101</strain>
    </source>
</reference>
<keyword evidence="5" id="KW-1185">Reference proteome</keyword>
<dbReference type="PRINTS" id="PR00081">
    <property type="entry name" value="GDHRDH"/>
</dbReference>
<proteinExistence type="inferred from homology"/>
<comment type="similarity">
    <text evidence="1">Belongs to the short-chain dehydrogenases/reductases (SDR) family.</text>
</comment>
<evidence type="ECO:0000256" key="2">
    <source>
        <dbReference type="ARBA" id="ARBA00023002"/>
    </source>
</evidence>
<dbReference type="PANTHER" id="PTHR44196:SF2">
    <property type="entry name" value="SHORT-CHAIN DEHYDROGENASE-RELATED"/>
    <property type="match status" value="1"/>
</dbReference>
<evidence type="ECO:0000313" key="4">
    <source>
        <dbReference type="EMBL" id="SDO67133.1"/>
    </source>
</evidence>
<dbReference type="Gene3D" id="3.40.50.720">
    <property type="entry name" value="NAD(P)-binding Rossmann-like Domain"/>
    <property type="match status" value="1"/>
</dbReference>
<dbReference type="Proteomes" id="UP000199317">
    <property type="component" value="Unassembled WGS sequence"/>
</dbReference>
<dbReference type="PANTHER" id="PTHR44196">
    <property type="entry name" value="DEHYDROGENASE/REDUCTASE SDR FAMILY MEMBER 7B"/>
    <property type="match status" value="1"/>
</dbReference>
<dbReference type="GO" id="GO:0016020">
    <property type="term" value="C:membrane"/>
    <property type="evidence" value="ECO:0007669"/>
    <property type="project" value="TreeGrafter"/>
</dbReference>
<dbReference type="PROSITE" id="PS00061">
    <property type="entry name" value="ADH_SHORT"/>
    <property type="match status" value="1"/>
</dbReference>
<dbReference type="CDD" id="cd05233">
    <property type="entry name" value="SDR_c"/>
    <property type="match status" value="1"/>
</dbReference>
<protein>
    <submittedName>
        <fullName evidence="4">Short-chain dehydrogenase</fullName>
    </submittedName>
</protein>
<evidence type="ECO:0000313" key="5">
    <source>
        <dbReference type="Proteomes" id="UP000199317"/>
    </source>
</evidence>
<accession>A0A1H0LGD1</accession>
<dbReference type="SUPFAM" id="SSF51735">
    <property type="entry name" value="NAD(P)-binding Rossmann-fold domains"/>
    <property type="match status" value="1"/>
</dbReference>
<dbReference type="EMBL" id="FNJL01000002">
    <property type="protein sequence ID" value="SDO67133.1"/>
    <property type="molecule type" value="Genomic_DNA"/>
</dbReference>
<dbReference type="RefSeq" id="WP_092832097.1">
    <property type="nucleotide sequence ID" value="NZ_CP028290.1"/>
</dbReference>
<dbReference type="AlphaFoldDB" id="A0A1H0LGD1"/>
<dbReference type="InterPro" id="IPR002347">
    <property type="entry name" value="SDR_fam"/>
</dbReference>
<sequence>MESIEGNTETTRPLAVVTGASSGIGLELARCAARGGYNLVLAADTPLNGAAEALCAEGAEVEFIQLDLATAEGLEKLWAVIGDRMVHALMANAGHGLGGAFLDQPFADVRHVIDTNVTGTVWLVQRVAQRMCAAGRGRILITGSIAGFLPGSFQAVYNGTKAFVDSFAAALRDELQDCGVTVTCLMPGVTDTAFFERAGMLDTKFGTQSGKSDPAEVARTGYAAMEAGEADVVVGLGNKLQVALAKMAPSQLVAAQHRKMAEPGTADR</sequence>
<dbReference type="InterPro" id="IPR020904">
    <property type="entry name" value="Sc_DH/Rdtase_CS"/>
</dbReference>
<keyword evidence="2" id="KW-0560">Oxidoreductase</keyword>
<feature type="domain" description="Ketoreductase" evidence="3">
    <location>
        <begin position="13"/>
        <end position="192"/>
    </location>
</feature>
<gene>
    <name evidence="4" type="ORF">SAMN04489708_102180</name>
</gene>
<evidence type="ECO:0000256" key="1">
    <source>
        <dbReference type="ARBA" id="ARBA00006484"/>
    </source>
</evidence>
<evidence type="ECO:0000259" key="3">
    <source>
        <dbReference type="SMART" id="SM00822"/>
    </source>
</evidence>
<dbReference type="SMART" id="SM00822">
    <property type="entry name" value="PKS_KR"/>
    <property type="match status" value="1"/>
</dbReference>
<dbReference type="OrthoDB" id="9810734at2"/>
<name>A0A1H0LGD1_9BURK</name>
<organism evidence="4 5">
    <name type="scientific">Paracidovorax cattleyae</name>
    <dbReference type="NCBI Taxonomy" id="80868"/>
    <lineage>
        <taxon>Bacteria</taxon>
        <taxon>Pseudomonadati</taxon>
        <taxon>Pseudomonadota</taxon>
        <taxon>Betaproteobacteria</taxon>
        <taxon>Burkholderiales</taxon>
        <taxon>Comamonadaceae</taxon>
        <taxon>Paracidovorax</taxon>
    </lineage>
</organism>
<dbReference type="InterPro" id="IPR057326">
    <property type="entry name" value="KR_dom"/>
</dbReference>
<dbReference type="InterPro" id="IPR036291">
    <property type="entry name" value="NAD(P)-bd_dom_sf"/>
</dbReference>
<dbReference type="GO" id="GO:0016491">
    <property type="term" value="F:oxidoreductase activity"/>
    <property type="evidence" value="ECO:0007669"/>
    <property type="project" value="UniProtKB-KW"/>
</dbReference>
<dbReference type="Pfam" id="PF00106">
    <property type="entry name" value="adh_short"/>
    <property type="match status" value="1"/>
</dbReference>